<evidence type="ECO:0000313" key="2">
    <source>
        <dbReference type="EMBL" id="CAB4147924.1"/>
    </source>
</evidence>
<reference evidence="3" key="1">
    <citation type="submission" date="2020-05" db="EMBL/GenBank/DDBJ databases">
        <authorList>
            <person name="Chiriac C."/>
            <person name="Salcher M."/>
            <person name="Ghai R."/>
            <person name="Kavagutti S V."/>
        </authorList>
    </citation>
    <scope>NUCLEOTIDE SEQUENCE</scope>
</reference>
<dbReference type="EMBL" id="LR796488">
    <property type="protein sequence ID" value="CAB4147924.1"/>
    <property type="molecule type" value="Genomic_DNA"/>
</dbReference>
<organism evidence="3">
    <name type="scientific">uncultured Caudovirales phage</name>
    <dbReference type="NCBI Taxonomy" id="2100421"/>
    <lineage>
        <taxon>Viruses</taxon>
        <taxon>Duplodnaviria</taxon>
        <taxon>Heunggongvirae</taxon>
        <taxon>Uroviricota</taxon>
        <taxon>Caudoviricetes</taxon>
        <taxon>Peduoviridae</taxon>
        <taxon>Maltschvirus</taxon>
        <taxon>Maltschvirus maltsch</taxon>
    </lineage>
</organism>
<feature type="region of interest" description="Disordered" evidence="1">
    <location>
        <begin position="1"/>
        <end position="33"/>
    </location>
</feature>
<sequence length="102" mass="11103">MGESPRLTAKKPRGRPFTPGNRANPSGRPKKTPELIEVENLCKDASPDAVERLKAWMGSDNPKASVQACMGILNRAFGQPRQPMEHAGKDGGPLVVTWQRPS</sequence>
<evidence type="ECO:0000313" key="4">
    <source>
        <dbReference type="EMBL" id="CAB4188083.1"/>
    </source>
</evidence>
<gene>
    <name evidence="3" type="ORF">UFOVP1020_48</name>
    <name evidence="4" type="ORF">UFOVP1170_43</name>
    <name evidence="5" type="ORF">UFOVP1621_2</name>
    <name evidence="2" type="ORF">UFOVP512_53</name>
</gene>
<dbReference type="EMBL" id="LR797500">
    <property type="protein sequence ID" value="CAB4220252.1"/>
    <property type="molecule type" value="Genomic_DNA"/>
</dbReference>
<evidence type="ECO:0008006" key="6">
    <source>
        <dbReference type="Google" id="ProtNLM"/>
    </source>
</evidence>
<dbReference type="EMBL" id="LR797115">
    <property type="protein sequence ID" value="CAB4188083.1"/>
    <property type="molecule type" value="Genomic_DNA"/>
</dbReference>
<evidence type="ECO:0000313" key="3">
    <source>
        <dbReference type="EMBL" id="CAB4178707.1"/>
    </source>
</evidence>
<proteinExistence type="predicted"/>
<name>A0A6J5Q8J7_9CAUD</name>
<accession>A0A6J5Q8J7</accession>
<evidence type="ECO:0000313" key="5">
    <source>
        <dbReference type="EMBL" id="CAB4220252.1"/>
    </source>
</evidence>
<feature type="region of interest" description="Disordered" evidence="1">
    <location>
        <begin position="81"/>
        <end position="102"/>
    </location>
</feature>
<dbReference type="EMBL" id="LR796970">
    <property type="protein sequence ID" value="CAB4178707.1"/>
    <property type="molecule type" value="Genomic_DNA"/>
</dbReference>
<evidence type="ECO:0000256" key="1">
    <source>
        <dbReference type="SAM" id="MobiDB-lite"/>
    </source>
</evidence>
<protein>
    <recommendedName>
        <fullName evidence="6">DUF5681 domain-containing protein</fullName>
    </recommendedName>
</protein>